<comment type="caution">
    <text evidence="1">The sequence shown here is derived from an EMBL/GenBank/DDBJ whole genome shotgun (WGS) entry which is preliminary data.</text>
</comment>
<protein>
    <submittedName>
        <fullName evidence="1">Uncharacterized protein</fullName>
    </submittedName>
</protein>
<accession>A0A3L8RUW2</accession>
<reference evidence="1 2" key="1">
    <citation type="journal article" date="2018" name="Proc. R. Soc. B">
        <title>A non-coding region near Follistatin controls head colour polymorphism in the Gouldian finch.</title>
        <authorList>
            <person name="Toomey M.B."/>
            <person name="Marques C.I."/>
            <person name="Andrade P."/>
            <person name="Araujo P.M."/>
            <person name="Sabatino S."/>
            <person name="Gazda M.A."/>
            <person name="Afonso S."/>
            <person name="Lopes R.J."/>
            <person name="Corbo J.C."/>
            <person name="Carneiro M."/>
        </authorList>
    </citation>
    <scope>NUCLEOTIDE SEQUENCE [LARGE SCALE GENOMIC DNA]</scope>
    <source>
        <strain evidence="1">Red01</strain>
        <tissue evidence="1">Muscle</tissue>
    </source>
</reference>
<evidence type="ECO:0000313" key="2">
    <source>
        <dbReference type="Proteomes" id="UP000276834"/>
    </source>
</evidence>
<evidence type="ECO:0000313" key="1">
    <source>
        <dbReference type="EMBL" id="RLV87514.1"/>
    </source>
</evidence>
<name>A0A3L8RUW2_CHLGU</name>
<dbReference type="EMBL" id="QUSF01000198">
    <property type="protein sequence ID" value="RLV87514.1"/>
    <property type="molecule type" value="Genomic_DNA"/>
</dbReference>
<proteinExistence type="predicted"/>
<keyword evidence="2" id="KW-1185">Reference proteome</keyword>
<sequence>MAHCTPKLGLMPSEFQPHGPHCTPNWLWCPPPYPPPPPPPPPPTGPHSTPPYCPPHCTPNWPSHLLYFTPKCPFMASTATPKMPLCTRKSPSPLP</sequence>
<dbReference type="Proteomes" id="UP000276834">
    <property type="component" value="Unassembled WGS sequence"/>
</dbReference>
<gene>
    <name evidence="1" type="ORF">DV515_00015633</name>
</gene>
<dbReference type="AlphaFoldDB" id="A0A3L8RUW2"/>
<organism evidence="1 2">
    <name type="scientific">Chloebia gouldiae</name>
    <name type="common">Gouldian finch</name>
    <name type="synonym">Erythrura gouldiae</name>
    <dbReference type="NCBI Taxonomy" id="44316"/>
    <lineage>
        <taxon>Eukaryota</taxon>
        <taxon>Metazoa</taxon>
        <taxon>Chordata</taxon>
        <taxon>Craniata</taxon>
        <taxon>Vertebrata</taxon>
        <taxon>Euteleostomi</taxon>
        <taxon>Archelosauria</taxon>
        <taxon>Archosauria</taxon>
        <taxon>Dinosauria</taxon>
        <taxon>Saurischia</taxon>
        <taxon>Theropoda</taxon>
        <taxon>Coelurosauria</taxon>
        <taxon>Aves</taxon>
        <taxon>Neognathae</taxon>
        <taxon>Neoaves</taxon>
        <taxon>Telluraves</taxon>
        <taxon>Australaves</taxon>
        <taxon>Passeriformes</taxon>
        <taxon>Passeroidea</taxon>
        <taxon>Passeridae</taxon>
        <taxon>Chloebia</taxon>
    </lineage>
</organism>